<keyword evidence="1" id="KW-0472">Membrane</keyword>
<protein>
    <submittedName>
        <fullName evidence="2">Uncharacterized protein</fullName>
    </submittedName>
</protein>
<gene>
    <name evidence="2" type="ORF">METZ01_LOCUS253291</name>
</gene>
<feature type="transmembrane region" description="Helical" evidence="1">
    <location>
        <begin position="21"/>
        <end position="44"/>
    </location>
</feature>
<name>A0A382IMJ4_9ZZZZ</name>
<evidence type="ECO:0000256" key="1">
    <source>
        <dbReference type="SAM" id="Phobius"/>
    </source>
</evidence>
<dbReference type="EMBL" id="UINC01068101">
    <property type="protein sequence ID" value="SVC00437.1"/>
    <property type="molecule type" value="Genomic_DNA"/>
</dbReference>
<proteinExistence type="predicted"/>
<dbReference type="AlphaFoldDB" id="A0A382IMJ4"/>
<organism evidence="2">
    <name type="scientific">marine metagenome</name>
    <dbReference type="NCBI Taxonomy" id="408172"/>
    <lineage>
        <taxon>unclassified sequences</taxon>
        <taxon>metagenomes</taxon>
        <taxon>ecological metagenomes</taxon>
    </lineage>
</organism>
<sequence>MYSPIDWLQEQFDDSAKRQRLFKIVAIISQGMLFLGVIIIIWMLQDDLRSILGD</sequence>
<keyword evidence="1" id="KW-0812">Transmembrane</keyword>
<accession>A0A382IMJ4</accession>
<evidence type="ECO:0000313" key="2">
    <source>
        <dbReference type="EMBL" id="SVC00437.1"/>
    </source>
</evidence>
<keyword evidence="1" id="KW-1133">Transmembrane helix</keyword>
<reference evidence="2" key="1">
    <citation type="submission" date="2018-05" db="EMBL/GenBank/DDBJ databases">
        <authorList>
            <person name="Lanie J.A."/>
            <person name="Ng W.-L."/>
            <person name="Kazmierczak K.M."/>
            <person name="Andrzejewski T.M."/>
            <person name="Davidsen T.M."/>
            <person name="Wayne K.J."/>
            <person name="Tettelin H."/>
            <person name="Glass J.I."/>
            <person name="Rusch D."/>
            <person name="Podicherti R."/>
            <person name="Tsui H.-C.T."/>
            <person name="Winkler M.E."/>
        </authorList>
    </citation>
    <scope>NUCLEOTIDE SEQUENCE</scope>
</reference>